<protein>
    <submittedName>
        <fullName evidence="1">Uncharacterized protein</fullName>
    </submittedName>
</protein>
<dbReference type="Proteomes" id="UP000234775">
    <property type="component" value="Unassembled WGS sequence"/>
</dbReference>
<accession>A0A2I1K6P5</accession>
<gene>
    <name evidence="1" type="ORF">CYJ27_04330</name>
</gene>
<keyword evidence="2" id="KW-1185">Reference proteome</keyword>
<evidence type="ECO:0000313" key="1">
    <source>
        <dbReference type="EMBL" id="PKY91311.1"/>
    </source>
</evidence>
<dbReference type="EMBL" id="PKGZ01000003">
    <property type="protein sequence ID" value="PKY91311.1"/>
    <property type="molecule type" value="Genomic_DNA"/>
</dbReference>
<dbReference type="RefSeq" id="WP_101660172.1">
    <property type="nucleotide sequence ID" value="NZ_PKGZ01000003.1"/>
</dbReference>
<dbReference type="AlphaFoldDB" id="A0A2I1K6P5"/>
<sequence length="144" mass="16537">MVVTYADGTKETLSLTELVKQKWAELPQMQFYSPQTDWKQINKKDKTPVPELTVYRGDTFSYTIQIKNHERVGVKENKQGIFVGYTNYIEKDETGRPKVTEKGQMDGLALTYDIHKRGEWDDSYDYKVDGFIPLSAAKCSGLNV</sequence>
<comment type="caution">
    <text evidence="1">The sequence shown here is derived from an EMBL/GenBank/DDBJ whole genome shotgun (WGS) entry which is preliminary data.</text>
</comment>
<proteinExistence type="predicted"/>
<reference evidence="1 2" key="1">
    <citation type="submission" date="2017-12" db="EMBL/GenBank/DDBJ databases">
        <title>Phylogenetic diversity of female urinary microbiome.</title>
        <authorList>
            <person name="Thomas-White K."/>
            <person name="Wolfe A.J."/>
        </authorList>
    </citation>
    <scope>NUCLEOTIDE SEQUENCE [LARGE SCALE GENOMIC DNA]</scope>
    <source>
        <strain evidence="1 2">UMB0844</strain>
    </source>
</reference>
<evidence type="ECO:0000313" key="2">
    <source>
        <dbReference type="Proteomes" id="UP000234775"/>
    </source>
</evidence>
<name>A0A2I1K6P5_9LACT</name>
<organism evidence="1 2">
    <name type="scientific">Aerococcus christensenii</name>
    <dbReference type="NCBI Taxonomy" id="87541"/>
    <lineage>
        <taxon>Bacteria</taxon>
        <taxon>Bacillati</taxon>
        <taxon>Bacillota</taxon>
        <taxon>Bacilli</taxon>
        <taxon>Lactobacillales</taxon>
        <taxon>Aerococcaceae</taxon>
        <taxon>Aerococcus</taxon>
    </lineage>
</organism>